<keyword evidence="1" id="KW-0472">Membrane</keyword>
<proteinExistence type="predicted"/>
<keyword evidence="1" id="KW-0812">Transmembrane</keyword>
<name>A0A1A3P8N1_MYCAS</name>
<evidence type="ECO:0000313" key="2">
    <source>
        <dbReference type="EMBL" id="OBK28947.1"/>
    </source>
</evidence>
<feature type="transmembrane region" description="Helical" evidence="1">
    <location>
        <begin position="185"/>
        <end position="205"/>
    </location>
</feature>
<feature type="transmembrane region" description="Helical" evidence="1">
    <location>
        <begin position="23"/>
        <end position="44"/>
    </location>
</feature>
<evidence type="ECO:0008006" key="4">
    <source>
        <dbReference type="Google" id="ProtNLM"/>
    </source>
</evidence>
<dbReference type="InterPro" id="IPR009339">
    <property type="entry name" value="DUF998"/>
</dbReference>
<comment type="caution">
    <text evidence="2">The sequence shown here is derived from an EMBL/GenBank/DDBJ whole genome shotgun (WGS) entry which is preliminary data.</text>
</comment>
<keyword evidence="1" id="KW-1133">Transmembrane helix</keyword>
<organism evidence="2 3">
    <name type="scientific">Mycobacterium asiaticum</name>
    <dbReference type="NCBI Taxonomy" id="1790"/>
    <lineage>
        <taxon>Bacteria</taxon>
        <taxon>Bacillati</taxon>
        <taxon>Actinomycetota</taxon>
        <taxon>Actinomycetes</taxon>
        <taxon>Mycobacteriales</taxon>
        <taxon>Mycobacteriaceae</taxon>
        <taxon>Mycobacterium</taxon>
    </lineage>
</organism>
<sequence>MAAPQRSDSVADTLRQRRSLLPALRWVAVAGALLGAALYSNWVLEVAFTRTLPDPDLYISELAAADQPHGEWFRAGDVAASIVLVVAAAAAFVGVPRSRWSSRGWWALVVFAVATVFDSTVWRLVCAPSSDAVCKAREATGTVPIGHQLHWLSSGVVLAAAIASLLAFAIADVREDAPSPIRRMGLFMLGALIGTAILTGVAILLDSADDVGVVGVAQRAELAVFAGWLIYVALRTARVRTISRL</sequence>
<dbReference type="EMBL" id="LZLS01000064">
    <property type="protein sequence ID" value="OBK28947.1"/>
    <property type="molecule type" value="Genomic_DNA"/>
</dbReference>
<evidence type="ECO:0000313" key="3">
    <source>
        <dbReference type="Proteomes" id="UP000093928"/>
    </source>
</evidence>
<feature type="transmembrane region" description="Helical" evidence="1">
    <location>
        <begin position="211"/>
        <end position="234"/>
    </location>
</feature>
<dbReference type="OrthoDB" id="3406108at2"/>
<feature type="transmembrane region" description="Helical" evidence="1">
    <location>
        <begin position="72"/>
        <end position="93"/>
    </location>
</feature>
<feature type="transmembrane region" description="Helical" evidence="1">
    <location>
        <begin position="151"/>
        <end position="173"/>
    </location>
</feature>
<gene>
    <name evidence="2" type="ORF">A5634_19255</name>
</gene>
<reference evidence="2 3" key="1">
    <citation type="submission" date="2016-06" db="EMBL/GenBank/DDBJ databases">
        <authorList>
            <person name="Kjaerup R.B."/>
            <person name="Dalgaard T.S."/>
            <person name="Juul-Madsen H.R."/>
        </authorList>
    </citation>
    <scope>NUCLEOTIDE SEQUENCE [LARGE SCALE GENOMIC DNA]</scope>
    <source>
        <strain evidence="2 3">1165133.8</strain>
    </source>
</reference>
<protein>
    <recommendedName>
        <fullName evidence="4">DUF998 domain-containing protein</fullName>
    </recommendedName>
</protein>
<dbReference type="Proteomes" id="UP000093928">
    <property type="component" value="Unassembled WGS sequence"/>
</dbReference>
<feature type="transmembrane region" description="Helical" evidence="1">
    <location>
        <begin position="105"/>
        <end position="125"/>
    </location>
</feature>
<dbReference type="Pfam" id="PF06197">
    <property type="entry name" value="DUF998"/>
    <property type="match status" value="1"/>
</dbReference>
<evidence type="ECO:0000256" key="1">
    <source>
        <dbReference type="SAM" id="Phobius"/>
    </source>
</evidence>
<accession>A0A1A3P8N1</accession>
<dbReference type="AlphaFoldDB" id="A0A1A3P8N1"/>